<protein>
    <submittedName>
        <fullName evidence="1">Plasmid mobilization relaxosome protein MobC</fullName>
    </submittedName>
</protein>
<dbReference type="InterPro" id="IPR053842">
    <property type="entry name" value="NikA-like"/>
</dbReference>
<name>A0A5Y1YD54_SALDZ</name>
<proteinExistence type="predicted"/>
<comment type="caution">
    <text evidence="1">The sequence shown here is derived from an EMBL/GenBank/DDBJ whole genome shotgun (WGS) entry which is preliminary data.</text>
</comment>
<dbReference type="Proteomes" id="UP000839735">
    <property type="component" value="Unassembled WGS sequence"/>
</dbReference>
<sequence length="115" mass="13398">MKARNNKSIMIGLRLTEEEFAKYEPVIAATGVSKSEFFRLLITGKFDPNVHNKTKKDNHREMLRLFNKASNNLNQIAKKINTEYRNGFISENTYLRYLNVLINIRDAFVRGVDKC</sequence>
<dbReference type="Pfam" id="PF21983">
    <property type="entry name" value="NikA-like"/>
    <property type="match status" value="1"/>
</dbReference>
<accession>A0A5Y1YD54</accession>
<dbReference type="EMBL" id="AAIBIC010000038">
    <property type="protein sequence ID" value="ECC3916801.1"/>
    <property type="molecule type" value="Genomic_DNA"/>
</dbReference>
<gene>
    <name evidence="1" type="primary">mobC</name>
    <name evidence="1" type="ORF">CTQ69_23085</name>
</gene>
<evidence type="ECO:0000313" key="1">
    <source>
        <dbReference type="EMBL" id="ECC3916801.1"/>
    </source>
</evidence>
<dbReference type="AlphaFoldDB" id="A0A5Y1YD54"/>
<reference evidence="1" key="1">
    <citation type="submission" date="2018-08" db="EMBL/GenBank/DDBJ databases">
        <authorList>
            <person name="Ashton P.M."/>
            <person name="Dallman T."/>
            <person name="Nair S."/>
            <person name="De Pinna E."/>
            <person name="Peters T."/>
            <person name="Grant K."/>
        </authorList>
    </citation>
    <scope>NUCLEOTIDE SEQUENCE [LARGE SCALE GENOMIC DNA]</scope>
    <source>
        <strain evidence="1">294779</strain>
    </source>
</reference>
<organism evidence="1">
    <name type="scientific">Salmonella diarizonae</name>
    <dbReference type="NCBI Taxonomy" id="59204"/>
    <lineage>
        <taxon>Bacteria</taxon>
        <taxon>Pseudomonadati</taxon>
        <taxon>Pseudomonadota</taxon>
        <taxon>Gammaproteobacteria</taxon>
        <taxon>Enterobacterales</taxon>
        <taxon>Enterobacteriaceae</taxon>
        <taxon>Salmonella</taxon>
    </lineage>
</organism>